<evidence type="ECO:0000313" key="2">
    <source>
        <dbReference type="Proteomes" id="UP000077628"/>
    </source>
</evidence>
<reference evidence="2" key="1">
    <citation type="submission" date="2016-03" db="EMBL/GenBank/DDBJ databases">
        <authorList>
            <person name="Heylen K."/>
            <person name="De Vos P."/>
            <person name="Vekeman B."/>
        </authorList>
    </citation>
    <scope>NUCLEOTIDE SEQUENCE [LARGE SCALE GENOMIC DNA]</scope>
    <source>
        <strain evidence="2">R-45383</strain>
    </source>
</reference>
<gene>
    <name evidence="1" type="ORF">A1355_19915</name>
</gene>
<evidence type="ECO:0008006" key="3">
    <source>
        <dbReference type="Google" id="ProtNLM"/>
    </source>
</evidence>
<proteinExistence type="predicted"/>
<sequence>MQHRGSVANLILLARTMNLVTDTAIDQAVGAGWIGLYDCYSQTASTLADHLNQCAAKVANQDAHDDFSGLNLALEHKAHSAKLVVVLEPRFSQFDLLALPPELGRVIAGCLDYILAVSGLGISTDELCRSGYCYWLYEELEALQSVDETVLAQEPHLLAQHLLDNDTSPFCDTYEDADDLADQLQYLLELKANNVEKRFLTMPTIAEVTDTMTEWQREQNALLHSPWLTFIEQTLLFRDYVAGCDIDTATALFESDETFGDESACSLRFGHLIGYGFDWENRLVDDFYEDLMNTGEQPKAVIRMTPVALSGIGETLTMLAKARGLIFLAECLNEP</sequence>
<organism evidence="1 2">
    <name type="scientific">Methylomonas koyamae</name>
    <dbReference type="NCBI Taxonomy" id="702114"/>
    <lineage>
        <taxon>Bacteria</taxon>
        <taxon>Pseudomonadati</taxon>
        <taxon>Pseudomonadota</taxon>
        <taxon>Gammaproteobacteria</taxon>
        <taxon>Methylococcales</taxon>
        <taxon>Methylococcaceae</taxon>
        <taxon>Methylomonas</taxon>
    </lineage>
</organism>
<dbReference type="STRING" id="702114.A1355_19915"/>
<protein>
    <recommendedName>
        <fullName evidence="3">PRTRC system protein F</fullName>
    </recommendedName>
</protein>
<name>A0A177P4H0_9GAMM</name>
<evidence type="ECO:0000313" key="1">
    <source>
        <dbReference type="EMBL" id="OAI25176.1"/>
    </source>
</evidence>
<dbReference type="EMBL" id="LUUK01000040">
    <property type="protein sequence ID" value="OAI25176.1"/>
    <property type="molecule type" value="Genomic_DNA"/>
</dbReference>
<keyword evidence="2" id="KW-1185">Reference proteome</keyword>
<comment type="caution">
    <text evidence="1">The sequence shown here is derived from an EMBL/GenBank/DDBJ whole genome shotgun (WGS) entry which is preliminary data.</text>
</comment>
<accession>A0A177P4H0</accession>
<dbReference type="AlphaFoldDB" id="A0A177P4H0"/>
<dbReference type="Proteomes" id="UP000077628">
    <property type="component" value="Unassembled WGS sequence"/>
</dbReference>